<evidence type="ECO:0000259" key="2">
    <source>
        <dbReference type="PROSITE" id="PS50943"/>
    </source>
</evidence>
<accession>A0A0K1QAM9</accession>
<reference evidence="3 4" key="1">
    <citation type="submission" date="2015-08" db="EMBL/GenBank/DDBJ databases">
        <authorList>
            <person name="Babu N.S."/>
            <person name="Beckwith C.J."/>
            <person name="Beseler K.G."/>
            <person name="Brison A."/>
            <person name="Carone J.V."/>
            <person name="Caskin T.P."/>
            <person name="Diamond M."/>
            <person name="Durham M.E."/>
            <person name="Foxe J.M."/>
            <person name="Go M."/>
            <person name="Henderson B.A."/>
            <person name="Jones I.B."/>
            <person name="McGettigan J.A."/>
            <person name="Micheletti S.J."/>
            <person name="Nasrallah M.E."/>
            <person name="Ortiz D."/>
            <person name="Piller C.R."/>
            <person name="Privatt S.R."/>
            <person name="Schneider S.L."/>
            <person name="Sharp S."/>
            <person name="Smith T.C."/>
            <person name="Stanton J.D."/>
            <person name="Ullery H.E."/>
            <person name="Wilson R.J."/>
            <person name="Serrano M.G."/>
            <person name="Buck G."/>
            <person name="Lee V."/>
            <person name="Wang Y."/>
            <person name="Carvalho R."/>
            <person name="Voegtly L."/>
            <person name="Shi R."/>
            <person name="Duckworth R."/>
            <person name="Johnson A."/>
            <person name="Loviza R."/>
            <person name="Walstead R."/>
            <person name="Shah Z."/>
            <person name="Kiflezghi M."/>
            <person name="Wade K."/>
            <person name="Ball S.L."/>
            <person name="Bradley K.W."/>
            <person name="Asai D.J."/>
            <person name="Bowman C.A."/>
            <person name="Russell D.A."/>
            <person name="Pope W.H."/>
            <person name="Jacobs-Sera D."/>
            <person name="Hendrix R.W."/>
            <person name="Hatfull G.F."/>
        </authorList>
    </citation>
    <scope>NUCLEOTIDE SEQUENCE [LARGE SCALE GENOMIC DNA]</scope>
    <source>
        <strain evidence="3 4">DSM 27648</strain>
    </source>
</reference>
<dbReference type="SUPFAM" id="SSF51182">
    <property type="entry name" value="RmlC-like cupins"/>
    <property type="match status" value="1"/>
</dbReference>
<dbReference type="Gene3D" id="1.10.260.40">
    <property type="entry name" value="lambda repressor-like DNA-binding domains"/>
    <property type="match status" value="1"/>
</dbReference>
<dbReference type="PANTHER" id="PTHR46797:SF1">
    <property type="entry name" value="METHYLPHOSPHONATE SYNTHASE"/>
    <property type="match status" value="1"/>
</dbReference>
<dbReference type="Pfam" id="PF01381">
    <property type="entry name" value="HTH_3"/>
    <property type="match status" value="1"/>
</dbReference>
<dbReference type="Gene3D" id="2.60.120.10">
    <property type="entry name" value="Jelly Rolls"/>
    <property type="match status" value="1"/>
</dbReference>
<dbReference type="GO" id="GO:0005829">
    <property type="term" value="C:cytosol"/>
    <property type="evidence" value="ECO:0007669"/>
    <property type="project" value="TreeGrafter"/>
</dbReference>
<dbReference type="InterPro" id="IPR013096">
    <property type="entry name" value="Cupin_2"/>
</dbReference>
<dbReference type="AlphaFoldDB" id="A0A0K1QAM9"/>
<dbReference type="CDD" id="cd00093">
    <property type="entry name" value="HTH_XRE"/>
    <property type="match status" value="1"/>
</dbReference>
<dbReference type="KEGG" id="llu:AKJ09_09457"/>
<dbReference type="PROSITE" id="PS50943">
    <property type="entry name" value="HTH_CROC1"/>
    <property type="match status" value="1"/>
</dbReference>
<dbReference type="GO" id="GO:0003677">
    <property type="term" value="F:DNA binding"/>
    <property type="evidence" value="ECO:0007669"/>
    <property type="project" value="UniProtKB-KW"/>
</dbReference>
<feature type="domain" description="HTH cro/C1-type" evidence="2">
    <location>
        <begin position="29"/>
        <end position="83"/>
    </location>
</feature>
<dbReference type="InterPro" id="IPR001387">
    <property type="entry name" value="Cro/C1-type_HTH"/>
</dbReference>
<dbReference type="SUPFAM" id="SSF47413">
    <property type="entry name" value="lambda repressor-like DNA-binding domains"/>
    <property type="match status" value="1"/>
</dbReference>
<proteinExistence type="predicted"/>
<dbReference type="Proteomes" id="UP000064967">
    <property type="component" value="Chromosome"/>
</dbReference>
<dbReference type="EMBL" id="CP012333">
    <property type="protein sequence ID" value="AKV02794.1"/>
    <property type="molecule type" value="Genomic_DNA"/>
</dbReference>
<dbReference type="SMART" id="SM00530">
    <property type="entry name" value="HTH_XRE"/>
    <property type="match status" value="1"/>
</dbReference>
<evidence type="ECO:0000256" key="1">
    <source>
        <dbReference type="ARBA" id="ARBA00023125"/>
    </source>
</evidence>
<dbReference type="InterPro" id="IPR050807">
    <property type="entry name" value="TransReg_Diox_bact_type"/>
</dbReference>
<evidence type="ECO:0000313" key="4">
    <source>
        <dbReference type="Proteomes" id="UP000064967"/>
    </source>
</evidence>
<dbReference type="InterPro" id="IPR014710">
    <property type="entry name" value="RmlC-like_jellyroll"/>
</dbReference>
<protein>
    <submittedName>
        <fullName evidence="3">Transcriptional regulator</fullName>
    </submittedName>
</protein>
<dbReference type="Pfam" id="PF07883">
    <property type="entry name" value="Cupin_2"/>
    <property type="match status" value="1"/>
</dbReference>
<name>A0A0K1QAM9_9BACT</name>
<organism evidence="3 4">
    <name type="scientific">Labilithrix luteola</name>
    <dbReference type="NCBI Taxonomy" id="1391654"/>
    <lineage>
        <taxon>Bacteria</taxon>
        <taxon>Pseudomonadati</taxon>
        <taxon>Myxococcota</taxon>
        <taxon>Polyangia</taxon>
        <taxon>Polyangiales</taxon>
        <taxon>Labilitrichaceae</taxon>
        <taxon>Labilithrix</taxon>
    </lineage>
</organism>
<dbReference type="GO" id="GO:0003700">
    <property type="term" value="F:DNA-binding transcription factor activity"/>
    <property type="evidence" value="ECO:0007669"/>
    <property type="project" value="TreeGrafter"/>
</dbReference>
<dbReference type="CDD" id="cd02209">
    <property type="entry name" value="cupin_XRE_C"/>
    <property type="match status" value="1"/>
</dbReference>
<keyword evidence="4" id="KW-1185">Reference proteome</keyword>
<dbReference type="InterPro" id="IPR010982">
    <property type="entry name" value="Lambda_DNA-bd_dom_sf"/>
</dbReference>
<sequence length="201" mass="21502">MASAPSRASESLGDDLGAAELARRVAENLRRKRKARGMSLDDLGKASGVSRAALSQVETVKTNPTVGLLWKIAVGLGVPFADLIGEAKSGTSVLRRGDAQVLRSLDGKLESRPLTPAGASPLVELYELRLAARASHTSEAHAPGTHEFLVVLSGSLRLRVDEEVHDLLAGDSVSFPADRPHVYENTGSSEARYHNVILYER</sequence>
<keyword evidence="1" id="KW-0238">DNA-binding</keyword>
<dbReference type="STRING" id="1391654.AKJ09_09457"/>
<dbReference type="InterPro" id="IPR011051">
    <property type="entry name" value="RmlC_Cupin_sf"/>
</dbReference>
<dbReference type="PANTHER" id="PTHR46797">
    <property type="entry name" value="HTH-TYPE TRANSCRIPTIONAL REGULATOR"/>
    <property type="match status" value="1"/>
</dbReference>
<gene>
    <name evidence="3" type="ORF">AKJ09_09457</name>
</gene>
<evidence type="ECO:0000313" key="3">
    <source>
        <dbReference type="EMBL" id="AKV02794.1"/>
    </source>
</evidence>